<gene>
    <name evidence="6" type="ORF">HNP82_002547</name>
</gene>
<dbReference type="PANTHER" id="PTHR39181">
    <property type="entry name" value="TYROSINE-PROTEIN PHOSPHATASE YWQE"/>
    <property type="match status" value="1"/>
</dbReference>
<evidence type="ECO:0000256" key="1">
    <source>
        <dbReference type="ARBA" id="ARBA00005750"/>
    </source>
</evidence>
<organism evidence="6 7">
    <name type="scientific">Catenibacillus scindens</name>
    <dbReference type="NCBI Taxonomy" id="673271"/>
    <lineage>
        <taxon>Bacteria</taxon>
        <taxon>Bacillati</taxon>
        <taxon>Bacillota</taxon>
        <taxon>Clostridia</taxon>
        <taxon>Lachnospirales</taxon>
        <taxon>Lachnospiraceae</taxon>
        <taxon>Catenibacillus</taxon>
    </lineage>
</organism>
<comment type="catalytic activity">
    <reaction evidence="5">
        <text>O-phospho-L-tyrosyl-[protein] + H2O = L-tyrosyl-[protein] + phosphate</text>
        <dbReference type="Rhea" id="RHEA:10684"/>
        <dbReference type="Rhea" id="RHEA-COMP:10136"/>
        <dbReference type="Rhea" id="RHEA-COMP:20101"/>
        <dbReference type="ChEBI" id="CHEBI:15377"/>
        <dbReference type="ChEBI" id="CHEBI:43474"/>
        <dbReference type="ChEBI" id="CHEBI:46858"/>
        <dbReference type="ChEBI" id="CHEBI:61978"/>
        <dbReference type="EC" id="3.1.3.48"/>
    </reaction>
</comment>
<dbReference type="AlphaFoldDB" id="A0A7W8HBG8"/>
<comment type="caution">
    <text evidence="6">The sequence shown here is derived from an EMBL/GenBank/DDBJ whole genome shotgun (WGS) entry which is preliminary data.</text>
</comment>
<evidence type="ECO:0000256" key="2">
    <source>
        <dbReference type="ARBA" id="ARBA00013064"/>
    </source>
</evidence>
<evidence type="ECO:0000313" key="6">
    <source>
        <dbReference type="EMBL" id="MBB5265401.1"/>
    </source>
</evidence>
<comment type="similarity">
    <text evidence="1">Belongs to the metallo-dependent hydrolases superfamily. CpsB/CapC family.</text>
</comment>
<keyword evidence="3 6" id="KW-0378">Hydrolase</keyword>
<sequence length="252" mass="29438">MKNKKNLKQSDFPFFDMHLHILPEVDDGADSIEESCRMIAMEWEQGVRFMCATPHFRMKEPLSREKVIEAYKKVNSVLEEKYPQMRLYLGQEIYYSRGIMDALDSKKALTINGSRYVLLEFSPDERYSIIFSALRELLQRGYIPILAHVERISALWKQWERMDELRSMYIPFQMNTSSLIGGSMNLEVRQCRRLVSEGYIDLLGTDAHGSHWRPPEYKAAADWIARDCGEETLRRMAVDNPVSILNGQLLQF</sequence>
<dbReference type="EMBL" id="JACHFW010000011">
    <property type="protein sequence ID" value="MBB5265401.1"/>
    <property type="molecule type" value="Genomic_DNA"/>
</dbReference>
<evidence type="ECO:0000313" key="7">
    <source>
        <dbReference type="Proteomes" id="UP000543642"/>
    </source>
</evidence>
<reference evidence="6 7" key="1">
    <citation type="submission" date="2020-08" db="EMBL/GenBank/DDBJ databases">
        <title>Genomic Encyclopedia of Type Strains, Phase IV (KMG-IV): sequencing the most valuable type-strain genomes for metagenomic binning, comparative biology and taxonomic classification.</title>
        <authorList>
            <person name="Goeker M."/>
        </authorList>
    </citation>
    <scope>NUCLEOTIDE SEQUENCE [LARGE SCALE GENOMIC DNA]</scope>
    <source>
        <strain evidence="6 7">DSM 106146</strain>
    </source>
</reference>
<dbReference type="InterPro" id="IPR016667">
    <property type="entry name" value="Caps_polysacc_synth_CpsB/CapC"/>
</dbReference>
<dbReference type="RefSeq" id="WP_183775323.1">
    <property type="nucleotide sequence ID" value="NZ_JACHFW010000011.1"/>
</dbReference>
<dbReference type="GO" id="GO:0004725">
    <property type="term" value="F:protein tyrosine phosphatase activity"/>
    <property type="evidence" value="ECO:0007669"/>
    <property type="project" value="UniProtKB-EC"/>
</dbReference>
<evidence type="ECO:0000256" key="4">
    <source>
        <dbReference type="ARBA" id="ARBA00022912"/>
    </source>
</evidence>
<evidence type="ECO:0000256" key="5">
    <source>
        <dbReference type="ARBA" id="ARBA00051722"/>
    </source>
</evidence>
<protein>
    <recommendedName>
        <fullName evidence="2">protein-tyrosine-phosphatase</fullName>
        <ecNumber evidence="2">3.1.3.48</ecNumber>
    </recommendedName>
</protein>
<dbReference type="GO" id="GO:0030145">
    <property type="term" value="F:manganese ion binding"/>
    <property type="evidence" value="ECO:0007669"/>
    <property type="project" value="InterPro"/>
</dbReference>
<keyword evidence="7" id="KW-1185">Reference proteome</keyword>
<accession>A0A7W8HBG8</accession>
<evidence type="ECO:0000256" key="3">
    <source>
        <dbReference type="ARBA" id="ARBA00022801"/>
    </source>
</evidence>
<dbReference type="EC" id="3.1.3.48" evidence="2"/>
<name>A0A7W8HBG8_9FIRM</name>
<dbReference type="Pfam" id="PF19567">
    <property type="entry name" value="CpsB_CapC"/>
    <property type="match status" value="1"/>
</dbReference>
<keyword evidence="4" id="KW-0904">Protein phosphatase</keyword>
<dbReference type="PIRSF" id="PIRSF016557">
    <property type="entry name" value="Caps_synth_CpsB"/>
    <property type="match status" value="1"/>
</dbReference>
<dbReference type="Gene3D" id="3.20.20.140">
    <property type="entry name" value="Metal-dependent hydrolases"/>
    <property type="match status" value="1"/>
</dbReference>
<dbReference type="PANTHER" id="PTHR39181:SF1">
    <property type="entry name" value="TYROSINE-PROTEIN PHOSPHATASE YWQE"/>
    <property type="match status" value="1"/>
</dbReference>
<dbReference type="InterPro" id="IPR016195">
    <property type="entry name" value="Pol/histidinol_Pase-like"/>
</dbReference>
<dbReference type="SUPFAM" id="SSF89550">
    <property type="entry name" value="PHP domain-like"/>
    <property type="match status" value="1"/>
</dbReference>
<proteinExistence type="inferred from homology"/>
<dbReference type="Proteomes" id="UP000543642">
    <property type="component" value="Unassembled WGS sequence"/>
</dbReference>